<dbReference type="SUPFAM" id="SSF101307">
    <property type="entry name" value="YutG-like"/>
    <property type="match status" value="1"/>
</dbReference>
<proteinExistence type="predicted"/>
<dbReference type="InterPro" id="IPR007686">
    <property type="entry name" value="YutG/PgpA"/>
</dbReference>
<sequence>MEATKDLERYTYELLAERGVTIEDIAELVFYVQKPYMPNLKLEECRDSVASVLSKREVHNAIITGIELDKLTEQNKLSQPLQRIVANDESLYGIDEILAFSIVNLYGSIGFTNYGYLDKVKPGIIKKLDSEEGGRCNTFLDDLVGAVAAAAAGKLAHNEPNRVQHAIVEE</sequence>
<dbReference type="InterPro" id="IPR036681">
    <property type="entry name" value="PgpA-like_sf"/>
</dbReference>
<protein>
    <submittedName>
        <fullName evidence="2">Phosphatidylglycerophosphatase A</fullName>
    </submittedName>
</protein>
<evidence type="ECO:0000313" key="3">
    <source>
        <dbReference type="Proteomes" id="UP000778864"/>
    </source>
</evidence>
<gene>
    <name evidence="2" type="ORF">KHZ90_06355</name>
</gene>
<accession>A0A942WUD5</accession>
<dbReference type="GO" id="GO:0008962">
    <property type="term" value="F:phosphatidylglycerophosphatase activity"/>
    <property type="evidence" value="ECO:0007669"/>
    <property type="project" value="InterPro"/>
</dbReference>
<dbReference type="Pfam" id="PF04608">
    <property type="entry name" value="PgpA"/>
    <property type="match status" value="1"/>
</dbReference>
<evidence type="ECO:0000313" key="2">
    <source>
        <dbReference type="EMBL" id="MBS4893385.1"/>
    </source>
</evidence>
<comment type="caution">
    <text evidence="2">The sequence shown here is derived from an EMBL/GenBank/DDBJ whole genome shotgun (WGS) entry which is preliminary data.</text>
</comment>
<dbReference type="InterPro" id="IPR026038">
    <property type="entry name" value="Put_PGPase"/>
</dbReference>
<dbReference type="AlphaFoldDB" id="A0A942WUD5"/>
<evidence type="ECO:0000259" key="1">
    <source>
        <dbReference type="Pfam" id="PF04608"/>
    </source>
</evidence>
<organism evidence="2 3">
    <name type="scientific">Veillonella parvula</name>
    <name type="common">Staphylococcus parvulus</name>
    <dbReference type="NCBI Taxonomy" id="29466"/>
    <lineage>
        <taxon>Bacteria</taxon>
        <taxon>Bacillati</taxon>
        <taxon>Bacillota</taxon>
        <taxon>Negativicutes</taxon>
        <taxon>Veillonellales</taxon>
        <taxon>Veillonellaceae</taxon>
        <taxon>Veillonella</taxon>
    </lineage>
</organism>
<dbReference type="Gene3D" id="1.10.3760.10">
    <property type="entry name" value="PgpA-like"/>
    <property type="match status" value="1"/>
</dbReference>
<dbReference type="EMBL" id="JAGZMU010000003">
    <property type="protein sequence ID" value="MBS4893385.1"/>
    <property type="molecule type" value="Genomic_DNA"/>
</dbReference>
<dbReference type="GO" id="GO:0006629">
    <property type="term" value="P:lipid metabolic process"/>
    <property type="evidence" value="ECO:0007669"/>
    <property type="project" value="InterPro"/>
</dbReference>
<dbReference type="CDD" id="cd06971">
    <property type="entry name" value="PgpA"/>
    <property type="match status" value="1"/>
</dbReference>
<name>A0A942WUD5_VEIPA</name>
<dbReference type="Proteomes" id="UP000778864">
    <property type="component" value="Unassembled WGS sequence"/>
</dbReference>
<reference evidence="2" key="1">
    <citation type="submission" date="2021-02" db="EMBL/GenBank/DDBJ databases">
        <title>Infant gut strain persistence is associated with maternal origin, phylogeny, and functional potential including surface adhesion and iron acquisition.</title>
        <authorList>
            <person name="Lou Y.C."/>
        </authorList>
    </citation>
    <scope>NUCLEOTIDE SEQUENCE</scope>
    <source>
        <strain evidence="2">L3_108_031G1_dasL3_108_031G1_concoct_20</strain>
    </source>
</reference>
<feature type="domain" description="YutG/PgpA" evidence="1">
    <location>
        <begin position="23"/>
        <end position="157"/>
    </location>
</feature>
<dbReference type="PIRSF" id="PIRSF019587">
    <property type="entry name" value="PGPase"/>
    <property type="match status" value="1"/>
</dbReference>
<dbReference type="RefSeq" id="WP_004698229.1">
    <property type="nucleotide sequence ID" value="NZ_AP031417.1"/>
</dbReference>